<keyword evidence="1" id="KW-0812">Transmembrane</keyword>
<gene>
    <name evidence="2" type="ORF">SAMN05877838_1526</name>
</gene>
<evidence type="ECO:0000313" key="3">
    <source>
        <dbReference type="Proteomes" id="UP000219465"/>
    </source>
</evidence>
<name>A0A286I9I7_9HYPH</name>
<dbReference type="AlphaFoldDB" id="A0A286I9I7"/>
<organism evidence="2 3">
    <name type="scientific">Hoeflea halophila</name>
    <dbReference type="NCBI Taxonomy" id="714899"/>
    <lineage>
        <taxon>Bacteria</taxon>
        <taxon>Pseudomonadati</taxon>
        <taxon>Pseudomonadota</taxon>
        <taxon>Alphaproteobacteria</taxon>
        <taxon>Hyphomicrobiales</taxon>
        <taxon>Rhizobiaceae</taxon>
        <taxon>Hoeflea</taxon>
    </lineage>
</organism>
<evidence type="ECO:0000313" key="2">
    <source>
        <dbReference type="EMBL" id="SOE16647.1"/>
    </source>
</evidence>
<evidence type="ECO:0000256" key="1">
    <source>
        <dbReference type="SAM" id="Phobius"/>
    </source>
</evidence>
<feature type="transmembrane region" description="Helical" evidence="1">
    <location>
        <begin position="112"/>
        <end position="135"/>
    </location>
</feature>
<protein>
    <submittedName>
        <fullName evidence="2">Uncharacterized protein</fullName>
    </submittedName>
</protein>
<dbReference type="OrthoDB" id="8115206at2"/>
<keyword evidence="1" id="KW-0472">Membrane</keyword>
<keyword evidence="3" id="KW-1185">Reference proteome</keyword>
<keyword evidence="1" id="KW-1133">Transmembrane helix</keyword>
<reference evidence="3" key="1">
    <citation type="submission" date="2017-08" db="EMBL/GenBank/DDBJ databases">
        <authorList>
            <person name="Varghese N."/>
            <person name="Submissions S."/>
        </authorList>
    </citation>
    <scope>NUCLEOTIDE SEQUENCE [LARGE SCALE GENOMIC DNA]</scope>
    <source>
        <strain evidence="3">KCTC 23107</strain>
    </source>
</reference>
<sequence length="206" mass="21788">MGVSHRAAHAIEPGTADLLMPERTRQPRIKRVRDVEDASFEAISAPRDLFLTRSNTARSGNVFKSRLVQPEADGPVPRDFAVRTMSQGERLDVFSHAKATVRVGRTISQGMLLAFLISAMAAGIAFWLAGGHALIAEAGNLKQGHRISTTAQVVGTPAAVLPDPVVTSAVPLETPPASAGGYTAALPRPARIERAGSILMIRPAGN</sequence>
<dbReference type="EMBL" id="OCPC01000002">
    <property type="protein sequence ID" value="SOE16647.1"/>
    <property type="molecule type" value="Genomic_DNA"/>
</dbReference>
<dbReference type="Proteomes" id="UP000219465">
    <property type="component" value="Unassembled WGS sequence"/>
</dbReference>
<dbReference type="RefSeq" id="WP_143438972.1">
    <property type="nucleotide sequence ID" value="NZ_OCPC01000002.1"/>
</dbReference>
<accession>A0A286I9I7</accession>
<proteinExistence type="predicted"/>